<evidence type="ECO:0000259" key="4">
    <source>
        <dbReference type="PROSITE" id="PS01124"/>
    </source>
</evidence>
<dbReference type="PANTHER" id="PTHR30146:SF109">
    <property type="entry name" value="HTH-TYPE TRANSCRIPTIONAL REGULATOR GALS"/>
    <property type="match status" value="1"/>
</dbReference>
<dbReference type="InterPro" id="IPR018060">
    <property type="entry name" value="HTH_AraC"/>
</dbReference>
<dbReference type="RefSeq" id="WP_200351612.1">
    <property type="nucleotide sequence ID" value="NZ_BAABHZ010000006.1"/>
</dbReference>
<evidence type="ECO:0000313" key="5">
    <source>
        <dbReference type="EMBL" id="MBK1816682.1"/>
    </source>
</evidence>
<accession>A0A934V7Z1</accession>
<reference evidence="5" key="1">
    <citation type="submission" date="2021-01" db="EMBL/GenBank/DDBJ databases">
        <title>Modified the classification status of verrucomicrobia.</title>
        <authorList>
            <person name="Feng X."/>
        </authorList>
    </citation>
    <scope>NUCLEOTIDE SEQUENCE</scope>
    <source>
        <strain evidence="5">JCM 18052</strain>
    </source>
</reference>
<dbReference type="Gene3D" id="3.40.50.2300">
    <property type="match status" value="2"/>
</dbReference>
<dbReference type="SUPFAM" id="SSF53822">
    <property type="entry name" value="Periplasmic binding protein-like I"/>
    <property type="match status" value="1"/>
</dbReference>
<keyword evidence="2" id="KW-0238">DNA-binding</keyword>
<keyword evidence="6" id="KW-1185">Reference proteome</keyword>
<keyword evidence="3" id="KW-0804">Transcription</keyword>
<evidence type="ECO:0000256" key="3">
    <source>
        <dbReference type="ARBA" id="ARBA00023163"/>
    </source>
</evidence>
<dbReference type="GO" id="GO:0000976">
    <property type="term" value="F:transcription cis-regulatory region binding"/>
    <property type="evidence" value="ECO:0007669"/>
    <property type="project" value="TreeGrafter"/>
</dbReference>
<organism evidence="5 6">
    <name type="scientific">Luteolibacter yonseiensis</name>
    <dbReference type="NCBI Taxonomy" id="1144680"/>
    <lineage>
        <taxon>Bacteria</taxon>
        <taxon>Pseudomonadati</taxon>
        <taxon>Verrucomicrobiota</taxon>
        <taxon>Verrucomicrobiia</taxon>
        <taxon>Verrucomicrobiales</taxon>
        <taxon>Verrucomicrobiaceae</taxon>
        <taxon>Luteolibacter</taxon>
    </lineage>
</organism>
<sequence>MKAPSTNPYGCGSSGSISTATLVSTRGHSAGAADLSRPLRKRGRKPLVSMMLDPRAPEVHAGILRAAHELRWDVVERTVAGARPFDGVLSTTGPDELWRWTRGLDCPLVRIVGNTVSAASVMPADGMCTVAPDLAKAGELAAKHLLSLGNANIVFFRNYGSGGPGLLCASFLEACRLAGKEPTVIDSTIHHPVDRANWLLQQVSQLPLPSVIMADHDRFAVEIIAAARELGLRVPEDIAVMGMENVAAVRQRSHVPVTSVDMNLELLGYTAARLLDRAMRGEAIEPTLRLIPPRRVVERESTATFACEVPGISKAILKIRSQYPNSISIPTMARECGMSVRNLYRLYRSTTGNTIGKDIMARRMAAAAELLMDDALKLEPIAIETGLGNAKNLCRLFKEHFGKTPGQWRAACNPSVVG</sequence>
<gene>
    <name evidence="5" type="ORF">JIN84_13735</name>
</gene>
<dbReference type="PROSITE" id="PS01124">
    <property type="entry name" value="HTH_ARAC_FAMILY_2"/>
    <property type="match status" value="1"/>
</dbReference>
<dbReference type="GO" id="GO:0003700">
    <property type="term" value="F:DNA-binding transcription factor activity"/>
    <property type="evidence" value="ECO:0007669"/>
    <property type="project" value="InterPro"/>
</dbReference>
<dbReference type="InterPro" id="IPR028082">
    <property type="entry name" value="Peripla_BP_I"/>
</dbReference>
<evidence type="ECO:0000256" key="2">
    <source>
        <dbReference type="ARBA" id="ARBA00023125"/>
    </source>
</evidence>
<dbReference type="Pfam" id="PF13377">
    <property type="entry name" value="Peripla_BP_3"/>
    <property type="match status" value="1"/>
</dbReference>
<feature type="domain" description="HTH araC/xylS-type" evidence="4">
    <location>
        <begin position="313"/>
        <end position="411"/>
    </location>
</feature>
<dbReference type="EMBL" id="JAENIK010000011">
    <property type="protein sequence ID" value="MBK1816682.1"/>
    <property type="molecule type" value="Genomic_DNA"/>
</dbReference>
<dbReference type="PANTHER" id="PTHR30146">
    <property type="entry name" value="LACI-RELATED TRANSCRIPTIONAL REPRESSOR"/>
    <property type="match status" value="1"/>
</dbReference>
<evidence type="ECO:0000256" key="1">
    <source>
        <dbReference type="ARBA" id="ARBA00023015"/>
    </source>
</evidence>
<comment type="caution">
    <text evidence="5">The sequence shown here is derived from an EMBL/GenBank/DDBJ whole genome shotgun (WGS) entry which is preliminary data.</text>
</comment>
<dbReference type="SUPFAM" id="SSF46689">
    <property type="entry name" value="Homeodomain-like"/>
    <property type="match status" value="2"/>
</dbReference>
<name>A0A934V7Z1_9BACT</name>
<keyword evidence="1" id="KW-0805">Transcription regulation</keyword>
<dbReference type="Proteomes" id="UP000600139">
    <property type="component" value="Unassembled WGS sequence"/>
</dbReference>
<dbReference type="Pfam" id="PF12833">
    <property type="entry name" value="HTH_18"/>
    <property type="match status" value="1"/>
</dbReference>
<dbReference type="SMART" id="SM00342">
    <property type="entry name" value="HTH_ARAC"/>
    <property type="match status" value="1"/>
</dbReference>
<dbReference type="InterPro" id="IPR046335">
    <property type="entry name" value="LacI/GalR-like_sensor"/>
</dbReference>
<evidence type="ECO:0000313" key="6">
    <source>
        <dbReference type="Proteomes" id="UP000600139"/>
    </source>
</evidence>
<protein>
    <submittedName>
        <fullName evidence="5">Substrate-binding domain-containing protein</fullName>
    </submittedName>
</protein>
<dbReference type="InterPro" id="IPR009057">
    <property type="entry name" value="Homeodomain-like_sf"/>
</dbReference>
<dbReference type="Gene3D" id="1.10.10.60">
    <property type="entry name" value="Homeodomain-like"/>
    <property type="match status" value="1"/>
</dbReference>
<dbReference type="AlphaFoldDB" id="A0A934V7Z1"/>
<proteinExistence type="predicted"/>